<dbReference type="WBParaSite" id="GPLIN_000400000">
    <property type="protein sequence ID" value="GPLIN_000400000"/>
    <property type="gene ID" value="GPLIN_000400000"/>
</dbReference>
<sequence>MLALKYSALKCTGTETIAAEFIYNVLKPNVQLFGHKVEGVQGAEAAHLHPVAIAVMIILDSITPLIAETFDSFVIKRMLGAMQGKSLLPRTFKQFMADLKDSSISGCIAAFGSIPNNIVFSLLPGFKWMPVQAITNQIAASTSAAMVPREIQRWHNERSAAMYKLIDFGFFPKPTKEDLQGVTVNSKTVRGYCRLRAMEAMEIDWTTVIAFNSMGIGSVISFLFGFIAIAIPVNLHLIGDGIQRVVSIMFNTPTEILSLGAGILTGNHLGSAWRQRWMSTSFHKNKQMVQMIFEKSIEQLKDSEHKFRPIEFKNVYKVYHARFQWTYRLGKWIVIGMNSLMNGVIKLFKQRPIDIDELDEQYIDKEVLVQNWKPNVVYLVQFPRTNSVPNLSPWAIKLETWLKMRKIPFYKISDGVLFRTLFEQQVPFVEYNGQKIFGTTDEIIGTLEWLRGIGDEEAAESSEKAKLGTFLAQQNADEQTEKVMKRLIEDVLYSLLLFDRLENLNHPEDAKHLANDNGFREQVMPSLLKEAKRNWYKIQPLSTKFWKEFFANGQTVPHGDRSWNGRGVDEKKWNNFVREVRETHMPAAMNKFVKHLKAQIRNQLLTKTTNNGNSVDELKQLLQETMAKIEKQISANANSSKKQQKCYLFGNKPSTLDASLFGMLVQFFDMNTIYTPEFREVMARRSTLSVYFEEMKTIFMGPANPEKTNWQTLTHKPWPQNWEWPLDPRAEKFIGPFILRFDVLKLEYDAQTRFTEEERKTFSPLLNKQNSENAIAGALFHEQKFLAMYPKVVTFIVHQLLSTAGTVQWEIEIAELRTIVEVNSLKEFMQFIPDSLEQDLKANINVLTSNKKLSEKKNICLSRALIHMMAAYMCEGKIGAKPCDAVHLGEARINLNNVSKNTDAHSAIFGSVKSIVHKMIFSINDEYQIAESLKLFGAQLLNDDEEQSIKHEAKRLRNAIMELEQFQNGKILYNRERIEQLRLLMKEIEPEQNTDDDNDDGTGGDIGVAQKKMKQSTDDATQTYSDDTLYICEGDQLILERIKKVRLAKHRIGQLEKATKYLPQFKHNPNEYLQKQKDKTDNEIKVYQNSLSMWVLKKFILAEMRALVDELDNDATFGSNRVAFGDFTQARNRWLNLNVLVHLCQADGKWKLDRQMFGDGYRMVTARKKKHVFKELWAKTVDQAQGVYSIETYEKVLSYRLGQVRKLYEVRKSQLIAGQAVDMNTFDKQYRLVKRALLQQLRESEVTLAADDGEDEEVSEVLSNVIFSTKKQSIKKDANHLEIADLHAW</sequence>
<reference evidence="4" key="1">
    <citation type="submission" date="2013-12" db="EMBL/GenBank/DDBJ databases">
        <authorList>
            <person name="Aslett M."/>
        </authorList>
    </citation>
    <scope>NUCLEOTIDE SEQUENCE [LARGE SCALE GENOMIC DNA]</scope>
    <source>
        <strain evidence="4">Lindley</strain>
    </source>
</reference>
<dbReference type="Proteomes" id="UP000050741">
    <property type="component" value="Unassembled WGS sequence"/>
</dbReference>
<proteinExistence type="predicted"/>
<accession>A0A183BTR4</accession>
<evidence type="ECO:0000313" key="5">
    <source>
        <dbReference type="WBParaSite" id="GPLIN_000400000"/>
    </source>
</evidence>
<evidence type="ECO:0000259" key="3">
    <source>
        <dbReference type="Pfam" id="PF17171"/>
    </source>
</evidence>
<feature type="transmembrane region" description="Helical" evidence="2">
    <location>
        <begin position="205"/>
        <end position="231"/>
    </location>
</feature>
<protein>
    <submittedName>
        <fullName evidence="5">GST_C_6 domain-containing protein</fullName>
    </submittedName>
</protein>
<feature type="domain" description="Metaxin glutathione S-transferase" evidence="3">
    <location>
        <begin position="643"/>
        <end position="695"/>
    </location>
</feature>
<organism evidence="4 5">
    <name type="scientific">Globodera pallida</name>
    <name type="common">Potato cyst nematode worm</name>
    <name type="synonym">Heterodera pallida</name>
    <dbReference type="NCBI Taxonomy" id="36090"/>
    <lineage>
        <taxon>Eukaryota</taxon>
        <taxon>Metazoa</taxon>
        <taxon>Ecdysozoa</taxon>
        <taxon>Nematoda</taxon>
        <taxon>Chromadorea</taxon>
        <taxon>Rhabditida</taxon>
        <taxon>Tylenchina</taxon>
        <taxon>Tylenchomorpha</taxon>
        <taxon>Tylenchoidea</taxon>
        <taxon>Heteroderidae</taxon>
        <taxon>Heteroderinae</taxon>
        <taxon>Globodera</taxon>
    </lineage>
</organism>
<reference evidence="4" key="2">
    <citation type="submission" date="2014-05" db="EMBL/GenBank/DDBJ databases">
        <title>The genome and life-stage specific transcriptomes of Globodera pallida elucidate key aspects of plant parasitism by a cyst nematode.</title>
        <authorList>
            <person name="Cotton J.A."/>
            <person name="Lilley C.J."/>
            <person name="Jones L.M."/>
            <person name="Kikuchi T."/>
            <person name="Reid A.J."/>
            <person name="Thorpe P."/>
            <person name="Tsai I.J."/>
            <person name="Beasley H."/>
            <person name="Blok V."/>
            <person name="Cock P.J.A."/>
            <person name="Van den Akker S.E."/>
            <person name="Holroyd N."/>
            <person name="Hunt M."/>
            <person name="Mantelin S."/>
            <person name="Naghra H."/>
            <person name="Pain A."/>
            <person name="Palomares-Rius J.E."/>
            <person name="Zarowiecki M."/>
            <person name="Berriman M."/>
            <person name="Jones J.T."/>
            <person name="Urwin P.E."/>
        </authorList>
    </citation>
    <scope>NUCLEOTIDE SEQUENCE [LARGE SCALE GENOMIC DNA]</scope>
    <source>
        <strain evidence="4">Lindley</strain>
    </source>
</reference>
<dbReference type="Pfam" id="PF17171">
    <property type="entry name" value="GST_C_6"/>
    <property type="match status" value="1"/>
</dbReference>
<evidence type="ECO:0000256" key="2">
    <source>
        <dbReference type="SAM" id="Phobius"/>
    </source>
</evidence>
<keyword evidence="4" id="KW-1185">Reference proteome</keyword>
<keyword evidence="2" id="KW-0812">Transmembrane</keyword>
<evidence type="ECO:0000313" key="4">
    <source>
        <dbReference type="Proteomes" id="UP000050741"/>
    </source>
</evidence>
<dbReference type="PANTHER" id="PTHR12289:SF72">
    <property type="entry name" value="GST N-TERMINAL DOMAIN-CONTAINING PROTEIN"/>
    <property type="match status" value="1"/>
</dbReference>
<evidence type="ECO:0000256" key="1">
    <source>
        <dbReference type="SAM" id="MobiDB-lite"/>
    </source>
</evidence>
<feature type="compositionally biased region" description="Acidic residues" evidence="1">
    <location>
        <begin position="990"/>
        <end position="1002"/>
    </location>
</feature>
<dbReference type="GO" id="GO:0005737">
    <property type="term" value="C:cytoplasm"/>
    <property type="evidence" value="ECO:0007669"/>
    <property type="project" value="TreeGrafter"/>
</dbReference>
<keyword evidence="2" id="KW-1133">Transmembrane helix</keyword>
<name>A0A183BTR4_GLOPA</name>
<reference evidence="5" key="3">
    <citation type="submission" date="2016-06" db="UniProtKB">
        <authorList>
            <consortium name="WormBaseParasite"/>
        </authorList>
    </citation>
    <scope>IDENTIFICATION</scope>
</reference>
<dbReference type="InterPro" id="IPR050931">
    <property type="entry name" value="Mito_Protein_Transport_Metaxin"/>
</dbReference>
<dbReference type="PANTHER" id="PTHR12289">
    <property type="entry name" value="METAXIN RELATED"/>
    <property type="match status" value="1"/>
</dbReference>
<dbReference type="InterPro" id="IPR033468">
    <property type="entry name" value="Metaxin_GST"/>
</dbReference>
<keyword evidence="2" id="KW-0472">Membrane</keyword>
<feature type="region of interest" description="Disordered" evidence="1">
    <location>
        <begin position="989"/>
        <end position="1019"/>
    </location>
</feature>